<dbReference type="AlphaFoldDB" id="A0A9P6AN21"/>
<dbReference type="OrthoDB" id="10267436at2759"/>
<dbReference type="Proteomes" id="UP000886523">
    <property type="component" value="Unassembled WGS sequence"/>
</dbReference>
<dbReference type="EMBL" id="MU129053">
    <property type="protein sequence ID" value="KAF9508706.1"/>
    <property type="molecule type" value="Genomic_DNA"/>
</dbReference>
<proteinExistence type="predicted"/>
<keyword evidence="3" id="KW-1185">Reference proteome</keyword>
<keyword evidence="1" id="KW-0472">Membrane</keyword>
<accession>A0A9P6AN21</accession>
<sequence length="74" mass="8213">MGADNVSCLILWLTLVVPTVIITIIPGEVVYILKDHVHWVTTLALNTDFILHTSPYDHMGKVPTSDEEGKSSYC</sequence>
<gene>
    <name evidence="2" type="ORF">BS47DRAFT_1302447</name>
</gene>
<name>A0A9P6AN21_9AGAM</name>
<evidence type="ECO:0000256" key="1">
    <source>
        <dbReference type="SAM" id="Phobius"/>
    </source>
</evidence>
<comment type="caution">
    <text evidence="2">The sequence shown here is derived from an EMBL/GenBank/DDBJ whole genome shotgun (WGS) entry which is preliminary data.</text>
</comment>
<reference evidence="2" key="1">
    <citation type="journal article" date="2020" name="Nat. Commun.">
        <title>Large-scale genome sequencing of mycorrhizal fungi provides insights into the early evolution of symbiotic traits.</title>
        <authorList>
            <person name="Miyauchi S."/>
            <person name="Kiss E."/>
            <person name="Kuo A."/>
            <person name="Drula E."/>
            <person name="Kohler A."/>
            <person name="Sanchez-Garcia M."/>
            <person name="Morin E."/>
            <person name="Andreopoulos B."/>
            <person name="Barry K.W."/>
            <person name="Bonito G."/>
            <person name="Buee M."/>
            <person name="Carver A."/>
            <person name="Chen C."/>
            <person name="Cichocki N."/>
            <person name="Clum A."/>
            <person name="Culley D."/>
            <person name="Crous P.W."/>
            <person name="Fauchery L."/>
            <person name="Girlanda M."/>
            <person name="Hayes R.D."/>
            <person name="Keri Z."/>
            <person name="LaButti K."/>
            <person name="Lipzen A."/>
            <person name="Lombard V."/>
            <person name="Magnuson J."/>
            <person name="Maillard F."/>
            <person name="Murat C."/>
            <person name="Nolan M."/>
            <person name="Ohm R.A."/>
            <person name="Pangilinan J."/>
            <person name="Pereira M.F."/>
            <person name="Perotto S."/>
            <person name="Peter M."/>
            <person name="Pfister S."/>
            <person name="Riley R."/>
            <person name="Sitrit Y."/>
            <person name="Stielow J.B."/>
            <person name="Szollosi G."/>
            <person name="Zifcakova L."/>
            <person name="Stursova M."/>
            <person name="Spatafora J.W."/>
            <person name="Tedersoo L."/>
            <person name="Vaario L.M."/>
            <person name="Yamada A."/>
            <person name="Yan M."/>
            <person name="Wang P."/>
            <person name="Xu J."/>
            <person name="Bruns T."/>
            <person name="Baldrian P."/>
            <person name="Vilgalys R."/>
            <person name="Dunand C."/>
            <person name="Henrissat B."/>
            <person name="Grigoriev I.V."/>
            <person name="Hibbett D."/>
            <person name="Nagy L.G."/>
            <person name="Martin F.M."/>
        </authorList>
    </citation>
    <scope>NUCLEOTIDE SEQUENCE</scope>
    <source>
        <strain evidence="2">UP504</strain>
    </source>
</reference>
<protein>
    <submittedName>
        <fullName evidence="2">Uncharacterized protein</fullName>
    </submittedName>
</protein>
<evidence type="ECO:0000313" key="3">
    <source>
        <dbReference type="Proteomes" id="UP000886523"/>
    </source>
</evidence>
<evidence type="ECO:0000313" key="2">
    <source>
        <dbReference type="EMBL" id="KAF9508706.1"/>
    </source>
</evidence>
<keyword evidence="1" id="KW-1133">Transmembrane helix</keyword>
<feature type="transmembrane region" description="Helical" evidence="1">
    <location>
        <begin position="12"/>
        <end position="33"/>
    </location>
</feature>
<keyword evidence="1" id="KW-0812">Transmembrane</keyword>
<organism evidence="2 3">
    <name type="scientific">Hydnum rufescens UP504</name>
    <dbReference type="NCBI Taxonomy" id="1448309"/>
    <lineage>
        <taxon>Eukaryota</taxon>
        <taxon>Fungi</taxon>
        <taxon>Dikarya</taxon>
        <taxon>Basidiomycota</taxon>
        <taxon>Agaricomycotina</taxon>
        <taxon>Agaricomycetes</taxon>
        <taxon>Cantharellales</taxon>
        <taxon>Hydnaceae</taxon>
        <taxon>Hydnum</taxon>
    </lineage>
</organism>